<evidence type="ECO:0000313" key="3">
    <source>
        <dbReference type="Proteomes" id="UP000628463"/>
    </source>
</evidence>
<accession>A0ABR7G126</accession>
<dbReference type="RefSeq" id="WP_186836487.1">
    <property type="nucleotide sequence ID" value="NZ_JACOPD010000003.1"/>
</dbReference>
<keyword evidence="3" id="KW-1185">Reference proteome</keyword>
<reference evidence="2 3" key="1">
    <citation type="submission" date="2020-08" db="EMBL/GenBank/DDBJ databases">
        <title>Genome public.</title>
        <authorList>
            <person name="Liu C."/>
            <person name="Sun Q."/>
        </authorList>
    </citation>
    <scope>NUCLEOTIDE SEQUENCE [LARGE SCALE GENOMIC DNA]</scope>
    <source>
        <strain evidence="2 3">NSJ-43</strain>
    </source>
</reference>
<protein>
    <submittedName>
        <fullName evidence="2">Uncharacterized protein</fullName>
    </submittedName>
</protein>
<comment type="caution">
    <text evidence="2">The sequence shown here is derived from an EMBL/GenBank/DDBJ whole genome shotgun (WGS) entry which is preliminary data.</text>
</comment>
<organism evidence="2 3">
    <name type="scientific">Lachnospira hominis</name>
    <name type="common">ex Liu et al. 2021</name>
    <dbReference type="NCBI Taxonomy" id="2763051"/>
    <lineage>
        <taxon>Bacteria</taxon>
        <taxon>Bacillati</taxon>
        <taxon>Bacillota</taxon>
        <taxon>Clostridia</taxon>
        <taxon>Lachnospirales</taxon>
        <taxon>Lachnospiraceae</taxon>
        <taxon>Lachnospira</taxon>
    </lineage>
</organism>
<name>A0ABR7G126_9FIRM</name>
<sequence length="150" mass="17605">MLKKVTKKCVLSVLVVVMTLMSFTIAFASNRVEECKDVDYFGTLTGTLEKAYDDDRYQMEFTVQVDNPMEEGLIRANIEVYDYYNGDYVGKERTNTVYGQSMTYWFYEFFDLNDYDSYGNKYTVYGNHESIYEVGEAVYTSNVYCHEEEE</sequence>
<evidence type="ECO:0000313" key="2">
    <source>
        <dbReference type="EMBL" id="MBC5680446.1"/>
    </source>
</evidence>
<dbReference type="Proteomes" id="UP000628463">
    <property type="component" value="Unassembled WGS sequence"/>
</dbReference>
<feature type="signal peptide" evidence="1">
    <location>
        <begin position="1"/>
        <end position="28"/>
    </location>
</feature>
<proteinExistence type="predicted"/>
<dbReference type="EMBL" id="JACOPD010000003">
    <property type="protein sequence ID" value="MBC5680446.1"/>
    <property type="molecule type" value="Genomic_DNA"/>
</dbReference>
<keyword evidence="1" id="KW-0732">Signal</keyword>
<gene>
    <name evidence="2" type="ORF">H8S01_05665</name>
</gene>
<feature type="chain" id="PRO_5045641696" evidence="1">
    <location>
        <begin position="29"/>
        <end position="150"/>
    </location>
</feature>
<evidence type="ECO:0000256" key="1">
    <source>
        <dbReference type="SAM" id="SignalP"/>
    </source>
</evidence>